<name>A0ABY7AT99_9ALTE</name>
<dbReference type="Proteomes" id="UP001163726">
    <property type="component" value="Plasmid pCadTS8_1"/>
</dbReference>
<evidence type="ECO:0000256" key="1">
    <source>
        <dbReference type="ARBA" id="ARBA00022729"/>
    </source>
</evidence>
<sequence>MDKDKRTLDDFHGQVIGHGHYKYRVNTRWSQADPKVTPVKNCHEMVMDKQQRLILLTDHSANNIIIYNSSGQVTEHWTLDMPGAHGLTINEENGDEYLYICCFETGRVVKTDLNGKIVLELAHPKDLGIYPSCDPYKPTETAVAPNGDIYVADGYGSQWILQYNAKGEFIRKFGGKSVREGYFLQVHGVTLDTRDPNNPQLICTARIKNAFKFYTLDGKYIRTLYLPGALVSRAVIDDGMIYTGVCFSSDNTYGVERNTGFVMVIDENEKVVSNPGGTKPDYVNGKPIRMVQELPVFKHPHDVCVDQQKNLFIPQWNADQTYPVKLERV</sequence>
<evidence type="ECO:0000256" key="2">
    <source>
        <dbReference type="ARBA" id="ARBA00023180"/>
    </source>
</evidence>
<organism evidence="3 4">
    <name type="scientific">Catenovulum adriaticum</name>
    <dbReference type="NCBI Taxonomy" id="2984846"/>
    <lineage>
        <taxon>Bacteria</taxon>
        <taxon>Pseudomonadati</taxon>
        <taxon>Pseudomonadota</taxon>
        <taxon>Gammaproteobacteria</taxon>
        <taxon>Alteromonadales</taxon>
        <taxon>Alteromonadaceae</taxon>
        <taxon>Catenovulum</taxon>
    </lineage>
</organism>
<dbReference type="PANTHER" id="PTHR10680:SF14">
    <property type="entry name" value="PEPTIDYL-GLYCINE ALPHA-AMIDATING MONOOXYGENASE"/>
    <property type="match status" value="1"/>
</dbReference>
<keyword evidence="4" id="KW-1185">Reference proteome</keyword>
<evidence type="ECO:0000313" key="4">
    <source>
        <dbReference type="Proteomes" id="UP001163726"/>
    </source>
</evidence>
<reference evidence="3" key="1">
    <citation type="submission" date="2022-10" db="EMBL/GenBank/DDBJ databases">
        <title>Catenovulum adriacola sp. nov. isolated in the Harbour of Susak.</title>
        <authorList>
            <person name="Schoch T."/>
            <person name="Reich S.J."/>
            <person name="Stoeferle S."/>
            <person name="Flaiz M."/>
            <person name="Kazda M."/>
            <person name="Riedel C.U."/>
            <person name="Duerre P."/>
        </authorList>
    </citation>
    <scope>NUCLEOTIDE SEQUENCE</scope>
    <source>
        <strain evidence="3">TS8</strain>
        <plasmid evidence="3">pCadTS8_1</plasmid>
    </source>
</reference>
<proteinExistence type="predicted"/>
<geneLocation type="plasmid" evidence="3 4">
    <name>pCadTS8_1</name>
</geneLocation>
<dbReference type="PANTHER" id="PTHR10680">
    <property type="entry name" value="PEPTIDYL-GLYCINE ALPHA-AMIDATING MONOOXYGENASE"/>
    <property type="match status" value="1"/>
</dbReference>
<gene>
    <name evidence="3" type="ORF">OLW01_14300</name>
</gene>
<dbReference type="RefSeq" id="WP_268076617.1">
    <property type="nucleotide sequence ID" value="NZ_CP109966.1"/>
</dbReference>
<evidence type="ECO:0008006" key="5">
    <source>
        <dbReference type="Google" id="ProtNLM"/>
    </source>
</evidence>
<accession>A0ABY7AT99</accession>
<protein>
    <recommendedName>
        <fullName evidence="5">6-bladed beta-propeller</fullName>
    </recommendedName>
</protein>
<dbReference type="Gene3D" id="2.120.10.30">
    <property type="entry name" value="TolB, C-terminal domain"/>
    <property type="match status" value="1"/>
</dbReference>
<dbReference type="EMBL" id="CP109966">
    <property type="protein sequence ID" value="WAJ71896.1"/>
    <property type="molecule type" value="Genomic_DNA"/>
</dbReference>
<keyword evidence="3" id="KW-0614">Plasmid</keyword>
<evidence type="ECO:0000313" key="3">
    <source>
        <dbReference type="EMBL" id="WAJ71896.1"/>
    </source>
</evidence>
<keyword evidence="1" id="KW-0732">Signal</keyword>
<dbReference type="InterPro" id="IPR011042">
    <property type="entry name" value="6-blade_b-propeller_TolB-like"/>
</dbReference>
<dbReference type="SUPFAM" id="SSF101898">
    <property type="entry name" value="NHL repeat"/>
    <property type="match status" value="1"/>
</dbReference>
<keyword evidence="2" id="KW-0325">Glycoprotein</keyword>